<dbReference type="AlphaFoldDB" id="A0A7X2X3X3"/>
<dbReference type="EMBL" id="WMZJ01000002">
    <property type="protein sequence ID" value="MTS53977.1"/>
    <property type="molecule type" value="Genomic_DNA"/>
</dbReference>
<dbReference type="Proteomes" id="UP000441330">
    <property type="component" value="Unassembled WGS sequence"/>
</dbReference>
<name>A0A7X2X3X3_STRPA</name>
<reference evidence="1 2" key="1">
    <citation type="journal article" date="2019" name="Nat. Med.">
        <title>A library of human gut bacterial isolates paired with longitudinal multiomics data enables mechanistic microbiome research.</title>
        <authorList>
            <person name="Poyet M."/>
            <person name="Groussin M."/>
            <person name="Gibbons S.M."/>
            <person name="Avila-Pacheco J."/>
            <person name="Jiang X."/>
            <person name="Kearney S.M."/>
            <person name="Perrotta A.R."/>
            <person name="Berdy B."/>
            <person name="Zhao S."/>
            <person name="Lieberman T.D."/>
            <person name="Swanson P.K."/>
            <person name="Smith M."/>
            <person name="Roesemann S."/>
            <person name="Alexander J.E."/>
            <person name="Rich S.A."/>
            <person name="Livny J."/>
            <person name="Vlamakis H."/>
            <person name="Clish C."/>
            <person name="Bullock K."/>
            <person name="Deik A."/>
            <person name="Scott J."/>
            <person name="Pierce K.A."/>
            <person name="Xavier R.J."/>
            <person name="Alm E.J."/>
        </authorList>
    </citation>
    <scope>NUCLEOTIDE SEQUENCE [LARGE SCALE GENOMIC DNA]</scope>
    <source>
        <strain evidence="1 2">BIOML-A1</strain>
    </source>
</reference>
<comment type="caution">
    <text evidence="1">The sequence shown here is derived from an EMBL/GenBank/DDBJ whole genome shotgun (WGS) entry which is preliminary data.</text>
</comment>
<sequence length="116" mass="13281">MTKVTTKYYVFRDKEEGEFLAKYQSKGTLAYHAKYTDEIHKALTMIPEAYEAQKKQMKLLAKTLGAEIIEVNATFELTYPNGDEIREIEKDDSDGLGDFGEFLKRRLAEAIFGEGE</sequence>
<protein>
    <recommendedName>
        <fullName evidence="3">Phage protein</fullName>
    </recommendedName>
</protein>
<accession>A0A7X2X3X3</accession>
<proteinExistence type="predicted"/>
<evidence type="ECO:0000313" key="1">
    <source>
        <dbReference type="EMBL" id="MTS53977.1"/>
    </source>
</evidence>
<organism evidence="1 2">
    <name type="scientific">Streptococcus parasanguinis</name>
    <dbReference type="NCBI Taxonomy" id="1318"/>
    <lineage>
        <taxon>Bacteria</taxon>
        <taxon>Bacillati</taxon>
        <taxon>Bacillota</taxon>
        <taxon>Bacilli</taxon>
        <taxon>Lactobacillales</taxon>
        <taxon>Streptococcaceae</taxon>
        <taxon>Streptococcus</taxon>
    </lineage>
</organism>
<gene>
    <name evidence="1" type="ORF">GMC94_03575</name>
</gene>
<dbReference type="RefSeq" id="WP_129824293.1">
    <property type="nucleotide sequence ID" value="NZ_RCYS01000002.1"/>
</dbReference>
<evidence type="ECO:0000313" key="2">
    <source>
        <dbReference type="Proteomes" id="UP000441330"/>
    </source>
</evidence>
<evidence type="ECO:0008006" key="3">
    <source>
        <dbReference type="Google" id="ProtNLM"/>
    </source>
</evidence>